<evidence type="ECO:0000313" key="1">
    <source>
        <dbReference type="EMBL" id="MCI11874.1"/>
    </source>
</evidence>
<proteinExistence type="predicted"/>
<organism evidence="1 2">
    <name type="scientific">Trifolium medium</name>
    <dbReference type="NCBI Taxonomy" id="97028"/>
    <lineage>
        <taxon>Eukaryota</taxon>
        <taxon>Viridiplantae</taxon>
        <taxon>Streptophyta</taxon>
        <taxon>Embryophyta</taxon>
        <taxon>Tracheophyta</taxon>
        <taxon>Spermatophyta</taxon>
        <taxon>Magnoliopsida</taxon>
        <taxon>eudicotyledons</taxon>
        <taxon>Gunneridae</taxon>
        <taxon>Pentapetalae</taxon>
        <taxon>rosids</taxon>
        <taxon>fabids</taxon>
        <taxon>Fabales</taxon>
        <taxon>Fabaceae</taxon>
        <taxon>Papilionoideae</taxon>
        <taxon>50 kb inversion clade</taxon>
        <taxon>NPAAA clade</taxon>
        <taxon>Hologalegina</taxon>
        <taxon>IRL clade</taxon>
        <taxon>Trifolieae</taxon>
        <taxon>Trifolium</taxon>
    </lineage>
</organism>
<dbReference type="EMBL" id="LXQA010081837">
    <property type="protein sequence ID" value="MCI11874.1"/>
    <property type="molecule type" value="Genomic_DNA"/>
</dbReference>
<reference evidence="1 2" key="1">
    <citation type="journal article" date="2018" name="Front. Plant Sci.">
        <title>Red Clover (Trifolium pratense) and Zigzag Clover (T. medium) - A Picture of Genomic Similarities and Differences.</title>
        <authorList>
            <person name="Dluhosova J."/>
            <person name="Istvanek J."/>
            <person name="Nedelnik J."/>
            <person name="Repkova J."/>
        </authorList>
    </citation>
    <scope>NUCLEOTIDE SEQUENCE [LARGE SCALE GENOMIC DNA]</scope>
    <source>
        <strain evidence="2">cv. 10/8</strain>
        <tissue evidence="1">Leaf</tissue>
    </source>
</reference>
<name>A0A392PJ86_9FABA</name>
<dbReference type="AlphaFoldDB" id="A0A392PJ86"/>
<accession>A0A392PJ86</accession>
<keyword evidence="2" id="KW-1185">Reference proteome</keyword>
<protein>
    <submittedName>
        <fullName evidence="1">Uncharacterized protein</fullName>
    </submittedName>
</protein>
<dbReference type="Proteomes" id="UP000265520">
    <property type="component" value="Unassembled WGS sequence"/>
</dbReference>
<comment type="caution">
    <text evidence="1">The sequence shown here is derived from an EMBL/GenBank/DDBJ whole genome shotgun (WGS) entry which is preliminary data.</text>
</comment>
<sequence>MSPLPAIFRVLDIQTLVSQNLCPWALVVQRFTPELTERKDYKVTVVKSYGTIITQFAAVSNYKFQHAVQASPTVIFNESIPFAYR</sequence>
<evidence type="ECO:0000313" key="2">
    <source>
        <dbReference type="Proteomes" id="UP000265520"/>
    </source>
</evidence>